<organism evidence="1 2">
    <name type="scientific">Potamilus streckersoni</name>
    <dbReference type="NCBI Taxonomy" id="2493646"/>
    <lineage>
        <taxon>Eukaryota</taxon>
        <taxon>Metazoa</taxon>
        <taxon>Spiralia</taxon>
        <taxon>Lophotrochozoa</taxon>
        <taxon>Mollusca</taxon>
        <taxon>Bivalvia</taxon>
        <taxon>Autobranchia</taxon>
        <taxon>Heteroconchia</taxon>
        <taxon>Palaeoheterodonta</taxon>
        <taxon>Unionida</taxon>
        <taxon>Unionoidea</taxon>
        <taxon>Unionidae</taxon>
        <taxon>Ambleminae</taxon>
        <taxon>Lampsilini</taxon>
        <taxon>Potamilus</taxon>
    </lineage>
</organism>
<comment type="caution">
    <text evidence="1">The sequence shown here is derived from an EMBL/GenBank/DDBJ whole genome shotgun (WGS) entry which is preliminary data.</text>
</comment>
<name>A0AAE0S4T7_9BIVA</name>
<reference evidence="1" key="1">
    <citation type="journal article" date="2021" name="Genome Biol. Evol.">
        <title>A High-Quality Reference Genome for a Parasitic Bivalve with Doubly Uniparental Inheritance (Bivalvia: Unionida).</title>
        <authorList>
            <person name="Smith C.H."/>
        </authorList>
    </citation>
    <scope>NUCLEOTIDE SEQUENCE</scope>
    <source>
        <strain evidence="1">CHS0354</strain>
    </source>
</reference>
<evidence type="ECO:0000313" key="1">
    <source>
        <dbReference type="EMBL" id="KAK3585252.1"/>
    </source>
</evidence>
<dbReference type="EMBL" id="JAEAOA010000438">
    <property type="protein sequence ID" value="KAK3585252.1"/>
    <property type="molecule type" value="Genomic_DNA"/>
</dbReference>
<dbReference type="AlphaFoldDB" id="A0AAE0S4T7"/>
<gene>
    <name evidence="1" type="ORF">CHS0354_006300</name>
</gene>
<accession>A0AAE0S4T7</accession>
<reference evidence="1" key="3">
    <citation type="submission" date="2023-05" db="EMBL/GenBank/DDBJ databases">
        <authorList>
            <person name="Smith C.H."/>
        </authorList>
    </citation>
    <scope>NUCLEOTIDE SEQUENCE</scope>
    <source>
        <strain evidence="1">CHS0354</strain>
        <tissue evidence="1">Mantle</tissue>
    </source>
</reference>
<sequence length="173" mass="18623">MSHDLYHSAMDFSIVTLNHGLQHSDLQHSDFEPWPLAKRICVYCSEVCSCRLRGYRIRLSWRLESVSGLCGIIVGASSITTGFADFTAGVTIGGNNSRNYEIIRLTSQVTLLRAGVDGFSSTVAVVTAVVAGVITTIAAVTTAIADLIANAKMALTAFCLLCFEEQFVLATIL</sequence>
<evidence type="ECO:0000313" key="2">
    <source>
        <dbReference type="Proteomes" id="UP001195483"/>
    </source>
</evidence>
<keyword evidence="2" id="KW-1185">Reference proteome</keyword>
<dbReference type="Proteomes" id="UP001195483">
    <property type="component" value="Unassembled WGS sequence"/>
</dbReference>
<reference evidence="1" key="2">
    <citation type="journal article" date="2021" name="Genome Biol. Evol.">
        <title>Developing a high-quality reference genome for a parasitic bivalve with doubly uniparental inheritance (Bivalvia: Unionida).</title>
        <authorList>
            <person name="Smith C.H."/>
        </authorList>
    </citation>
    <scope>NUCLEOTIDE SEQUENCE</scope>
    <source>
        <strain evidence="1">CHS0354</strain>
        <tissue evidence="1">Mantle</tissue>
    </source>
</reference>
<protein>
    <submittedName>
        <fullName evidence="1">Uncharacterized protein</fullName>
    </submittedName>
</protein>
<proteinExistence type="predicted"/>